<gene>
    <name evidence="2" type="ORF">HYZ11_12625</name>
</gene>
<feature type="transmembrane region" description="Helical" evidence="1">
    <location>
        <begin position="46"/>
        <end position="67"/>
    </location>
</feature>
<evidence type="ECO:0000256" key="1">
    <source>
        <dbReference type="SAM" id="Phobius"/>
    </source>
</evidence>
<name>A0A932MPB0_UNCTE</name>
<keyword evidence="1" id="KW-0472">Membrane</keyword>
<keyword evidence="1" id="KW-0812">Transmembrane</keyword>
<protein>
    <submittedName>
        <fullName evidence="2">Uncharacterized protein</fullName>
    </submittedName>
</protein>
<evidence type="ECO:0000313" key="2">
    <source>
        <dbReference type="EMBL" id="MBI3128442.1"/>
    </source>
</evidence>
<dbReference type="AlphaFoldDB" id="A0A932MPB0"/>
<accession>A0A932MPB0</accession>
<dbReference type="EMBL" id="JACPUR010000030">
    <property type="protein sequence ID" value="MBI3128442.1"/>
    <property type="molecule type" value="Genomic_DNA"/>
</dbReference>
<organism evidence="2 3">
    <name type="scientific">Tectimicrobiota bacterium</name>
    <dbReference type="NCBI Taxonomy" id="2528274"/>
    <lineage>
        <taxon>Bacteria</taxon>
        <taxon>Pseudomonadati</taxon>
        <taxon>Nitrospinota/Tectimicrobiota group</taxon>
        <taxon>Candidatus Tectimicrobiota</taxon>
    </lineage>
</organism>
<sequence length="153" mass="16048">MDKGFVEQGLAGGIAGLFGGIAFGLWMASQGALAMIASMMGGSSSFLGLIIHLMISWAIGVSFGVLFSRLAGGFIPSTLWGLVYGFAWWFLGPLTMMPLMMGMGLQWTAAAVAATIPSLVWHLIFGGVMGLSYAALTRAPGESVSRKIACCFR</sequence>
<reference evidence="2" key="1">
    <citation type="submission" date="2020-07" db="EMBL/GenBank/DDBJ databases">
        <title>Huge and variable diversity of episymbiotic CPR bacteria and DPANN archaea in groundwater ecosystems.</title>
        <authorList>
            <person name="He C.Y."/>
            <person name="Keren R."/>
            <person name="Whittaker M."/>
            <person name="Farag I.F."/>
            <person name="Doudna J."/>
            <person name="Cate J.H.D."/>
            <person name="Banfield J.F."/>
        </authorList>
    </citation>
    <scope>NUCLEOTIDE SEQUENCE</scope>
    <source>
        <strain evidence="2">NC_groundwater_763_Ag_S-0.2um_68_21</strain>
    </source>
</reference>
<feature type="transmembrane region" description="Helical" evidence="1">
    <location>
        <begin position="12"/>
        <end position="40"/>
    </location>
</feature>
<feature type="transmembrane region" description="Helical" evidence="1">
    <location>
        <begin position="107"/>
        <end position="136"/>
    </location>
</feature>
<dbReference type="Proteomes" id="UP000782312">
    <property type="component" value="Unassembled WGS sequence"/>
</dbReference>
<feature type="transmembrane region" description="Helical" evidence="1">
    <location>
        <begin position="79"/>
        <end position="101"/>
    </location>
</feature>
<evidence type="ECO:0000313" key="3">
    <source>
        <dbReference type="Proteomes" id="UP000782312"/>
    </source>
</evidence>
<proteinExistence type="predicted"/>
<comment type="caution">
    <text evidence="2">The sequence shown here is derived from an EMBL/GenBank/DDBJ whole genome shotgun (WGS) entry which is preliminary data.</text>
</comment>
<keyword evidence="1" id="KW-1133">Transmembrane helix</keyword>